<evidence type="ECO:0000313" key="1">
    <source>
        <dbReference type="EMBL" id="GMT24182.1"/>
    </source>
</evidence>
<evidence type="ECO:0008006" key="3">
    <source>
        <dbReference type="Google" id="ProtNLM"/>
    </source>
</evidence>
<feature type="non-terminal residue" evidence="1">
    <location>
        <position position="1"/>
    </location>
</feature>
<evidence type="ECO:0000313" key="2">
    <source>
        <dbReference type="Proteomes" id="UP001432322"/>
    </source>
</evidence>
<sequence>YTTPFNAKCMAANIVDCLRGTTDAPLSDCVLGASETCRLLNQHVKSEELNEVLNILVRFEIDEANCADAKELARLTTCIIRLCSAKEELGHTAFDYGTDLNDHIHSYCDIVKKTHPKVVQNALKDFEVVRGICDFFIKEQSKFVVEVLADGIRTLCQYSDSIPSFLVETPLLMNVVSRLENCPLENLSSYHTSLFTLIRAVLASENPPPIDVIQYLNKNLSPRLWLLTSNGYMDAISTLVMIHRWRIDGIGEEGVVQALKQGPNANIGSRLTESYIRDPSPYKFELLDGIFEDKDLVETIFYSNDIPVLLHICCDHLLNEEDVDLKKSILRFFITAGRNGFFDDQTILAINRCDVGDSLKEEAWKALIHKDTKHIA</sequence>
<keyword evidence="2" id="KW-1185">Reference proteome</keyword>
<accession>A0AAV5VZK9</accession>
<dbReference type="EMBL" id="BTSY01000004">
    <property type="protein sequence ID" value="GMT24182.1"/>
    <property type="molecule type" value="Genomic_DNA"/>
</dbReference>
<reference evidence="1" key="1">
    <citation type="submission" date="2023-10" db="EMBL/GenBank/DDBJ databases">
        <title>Genome assembly of Pristionchus species.</title>
        <authorList>
            <person name="Yoshida K."/>
            <person name="Sommer R.J."/>
        </authorList>
    </citation>
    <scope>NUCLEOTIDE SEQUENCE</scope>
    <source>
        <strain evidence="1">RS5133</strain>
    </source>
</reference>
<proteinExistence type="predicted"/>
<dbReference type="Proteomes" id="UP001432322">
    <property type="component" value="Unassembled WGS sequence"/>
</dbReference>
<name>A0AAV5VZK9_9BILA</name>
<comment type="caution">
    <text evidence="1">The sequence shown here is derived from an EMBL/GenBank/DDBJ whole genome shotgun (WGS) entry which is preliminary data.</text>
</comment>
<protein>
    <recommendedName>
        <fullName evidence="3">26S proteasome non-ATPase regulatory subunit 5</fullName>
    </recommendedName>
</protein>
<organism evidence="1 2">
    <name type="scientific">Pristionchus fissidentatus</name>
    <dbReference type="NCBI Taxonomy" id="1538716"/>
    <lineage>
        <taxon>Eukaryota</taxon>
        <taxon>Metazoa</taxon>
        <taxon>Ecdysozoa</taxon>
        <taxon>Nematoda</taxon>
        <taxon>Chromadorea</taxon>
        <taxon>Rhabditida</taxon>
        <taxon>Rhabditina</taxon>
        <taxon>Diplogasteromorpha</taxon>
        <taxon>Diplogasteroidea</taxon>
        <taxon>Neodiplogasteridae</taxon>
        <taxon>Pristionchus</taxon>
    </lineage>
</organism>
<gene>
    <name evidence="1" type="ORF">PFISCL1PPCAC_15479</name>
</gene>
<dbReference type="AlphaFoldDB" id="A0AAV5VZK9"/>